<dbReference type="PANTHER" id="PTHR47481">
    <property type="match status" value="1"/>
</dbReference>
<sequence>MPIIRGHRLDGHVLGTKAVPPECILDSHENVCPNPLYDGWLAIDQLQLGWLFSTLTVNIAAQMTTCKTSAALWRAITELVGTNTRSRITFLKIEFQQLRKGSLKMHEYLAKIKALSDNLTLARCPLSLTDLITQTLAGLDSDYTPIVVILTE</sequence>
<protein>
    <recommendedName>
        <fullName evidence="3">Retrotransposon gag domain-containing protein</fullName>
    </recommendedName>
</protein>
<proteinExistence type="predicted"/>
<keyword evidence="2" id="KW-1185">Reference proteome</keyword>
<organism evidence="1 2">
    <name type="scientific">Acacia crassicarpa</name>
    <name type="common">northern wattle</name>
    <dbReference type="NCBI Taxonomy" id="499986"/>
    <lineage>
        <taxon>Eukaryota</taxon>
        <taxon>Viridiplantae</taxon>
        <taxon>Streptophyta</taxon>
        <taxon>Embryophyta</taxon>
        <taxon>Tracheophyta</taxon>
        <taxon>Spermatophyta</taxon>
        <taxon>Magnoliopsida</taxon>
        <taxon>eudicotyledons</taxon>
        <taxon>Gunneridae</taxon>
        <taxon>Pentapetalae</taxon>
        <taxon>rosids</taxon>
        <taxon>fabids</taxon>
        <taxon>Fabales</taxon>
        <taxon>Fabaceae</taxon>
        <taxon>Caesalpinioideae</taxon>
        <taxon>mimosoid clade</taxon>
        <taxon>Acacieae</taxon>
        <taxon>Acacia</taxon>
    </lineage>
</organism>
<name>A0AAE1TEH0_9FABA</name>
<dbReference type="Proteomes" id="UP001293593">
    <property type="component" value="Unassembled WGS sequence"/>
</dbReference>
<dbReference type="Pfam" id="PF14223">
    <property type="entry name" value="Retrotran_gag_2"/>
    <property type="match status" value="1"/>
</dbReference>
<accession>A0AAE1TEH0</accession>
<evidence type="ECO:0000313" key="2">
    <source>
        <dbReference type="Proteomes" id="UP001293593"/>
    </source>
</evidence>
<evidence type="ECO:0000313" key="1">
    <source>
        <dbReference type="EMBL" id="KAK4280729.1"/>
    </source>
</evidence>
<comment type="caution">
    <text evidence="1">The sequence shown here is derived from an EMBL/GenBank/DDBJ whole genome shotgun (WGS) entry which is preliminary data.</text>
</comment>
<evidence type="ECO:0008006" key="3">
    <source>
        <dbReference type="Google" id="ProtNLM"/>
    </source>
</evidence>
<gene>
    <name evidence="1" type="ORF">QN277_012310</name>
</gene>
<reference evidence="1" key="1">
    <citation type="submission" date="2023-10" db="EMBL/GenBank/DDBJ databases">
        <title>Chromosome-level genome of the transformable northern wattle, Acacia crassicarpa.</title>
        <authorList>
            <person name="Massaro I."/>
            <person name="Sinha N.R."/>
            <person name="Poethig S."/>
            <person name="Leichty A.R."/>
        </authorList>
    </citation>
    <scope>NUCLEOTIDE SEQUENCE</scope>
    <source>
        <strain evidence="1">Acra3RX</strain>
        <tissue evidence="1">Leaf</tissue>
    </source>
</reference>
<dbReference type="PANTHER" id="PTHR47481:SF22">
    <property type="entry name" value="RETROTRANSPOSON GAG DOMAIN-CONTAINING PROTEIN"/>
    <property type="match status" value="1"/>
</dbReference>
<dbReference type="EMBL" id="JAWXYG010000002">
    <property type="protein sequence ID" value="KAK4280729.1"/>
    <property type="molecule type" value="Genomic_DNA"/>
</dbReference>
<dbReference type="AlphaFoldDB" id="A0AAE1TEH0"/>